<proteinExistence type="predicted"/>
<accession>A0A8J7ULM4</accession>
<reference evidence="3" key="1">
    <citation type="submission" date="2021-03" db="EMBL/GenBank/DDBJ databases">
        <title>Genome sequencing and assembly of Tianweitania sediminis.</title>
        <authorList>
            <person name="Chhetri G."/>
        </authorList>
    </citation>
    <scope>NUCLEOTIDE SEQUENCE</scope>
    <source>
        <strain evidence="3">Z8</strain>
    </source>
</reference>
<name>A0A8J7ULM4_9HYPH</name>
<keyword evidence="4" id="KW-1185">Reference proteome</keyword>
<evidence type="ECO:0000259" key="2">
    <source>
        <dbReference type="Pfam" id="PF20155"/>
    </source>
</evidence>
<feature type="domain" description="Tape measure protein N-terminal" evidence="2">
    <location>
        <begin position="49"/>
        <end position="242"/>
    </location>
</feature>
<protein>
    <submittedName>
        <fullName evidence="3">Tape measure protein</fullName>
    </submittedName>
</protein>
<sequence length="644" mass="67529">MNRAQGITNKSVRNIHAQFARSNKNLTSQFSALSKSMAAAFVGSVSLRGAQQLADASTRITNALKVAGLEGDALTKVYDELFASAQRNSTPIEALVTLYGRAAIVQNELKVSTEELLGFTDNVGKALRVAGTDAQSASGALLQLSQTLGAGTVRAEEFNSILEGALPIAQAAAAGLEEAGGSVAKLRALVVDGAVSSEAFFRAFEAGSYILEDKLAGAESTVSQAFVRLQNVLIDTAGELDEGSGASDRLVSALGDLTDAIQNTDFSPAITGTMDFAGAVIATVAEIERMARALGDLTGASQFGEWARGRREEMSAQARIDSAFEGTVASKGDRVGSTADRPLRVDVESGTVRPRVSLKDYAAPSSSNAGGGRRGRAGSLRERADDYERLTKRIHDSIAATVAETEAQRNLNPLIDDYGYAVEKARLEQELLTAAKEAGRAVTPQLRAEIAALADQYALATVEAAQLAEKQDDVRQAAADAAEFNKDLARGIVDGFVEGKKAADIFADALRNVGNRLLDMAFDAAFSTKGGGGFLGSLLGGIGSLFTKREFGGPVRAGQPYIVGEKRPELFVPNQSGHIVPRIPAALGKSAGGAISAPVNITIDARGADREGLARVEQQVAKLKAELPAHVINTVRQAQKGRQL</sequence>
<evidence type="ECO:0000256" key="1">
    <source>
        <dbReference type="SAM" id="MobiDB-lite"/>
    </source>
</evidence>
<organism evidence="3 4">
    <name type="scientific">Tianweitania sediminis</name>
    <dbReference type="NCBI Taxonomy" id="1502156"/>
    <lineage>
        <taxon>Bacteria</taxon>
        <taxon>Pseudomonadati</taxon>
        <taxon>Pseudomonadota</taxon>
        <taxon>Alphaproteobacteria</taxon>
        <taxon>Hyphomicrobiales</taxon>
        <taxon>Phyllobacteriaceae</taxon>
        <taxon>Tianweitania</taxon>
    </lineage>
</organism>
<dbReference type="Pfam" id="PF20155">
    <property type="entry name" value="TMP_3"/>
    <property type="match status" value="1"/>
</dbReference>
<dbReference type="InterPro" id="IPR013491">
    <property type="entry name" value="Tape_meas_N"/>
</dbReference>
<evidence type="ECO:0000313" key="4">
    <source>
        <dbReference type="Proteomes" id="UP000666240"/>
    </source>
</evidence>
<dbReference type="AlphaFoldDB" id="A0A8J7ULM4"/>
<evidence type="ECO:0000313" key="3">
    <source>
        <dbReference type="EMBL" id="MBP0439582.1"/>
    </source>
</evidence>
<comment type="caution">
    <text evidence="3">The sequence shown here is derived from an EMBL/GenBank/DDBJ whole genome shotgun (WGS) entry which is preliminary data.</text>
</comment>
<feature type="region of interest" description="Disordered" evidence="1">
    <location>
        <begin position="356"/>
        <end position="380"/>
    </location>
</feature>
<feature type="region of interest" description="Disordered" evidence="1">
    <location>
        <begin position="330"/>
        <end position="349"/>
    </location>
</feature>
<dbReference type="NCBIfam" id="TIGR02675">
    <property type="entry name" value="tape_meas_nterm"/>
    <property type="match status" value="1"/>
</dbReference>
<dbReference type="Proteomes" id="UP000666240">
    <property type="component" value="Unassembled WGS sequence"/>
</dbReference>
<dbReference type="RefSeq" id="WP_385932124.1">
    <property type="nucleotide sequence ID" value="NZ_JBHSJI010000005.1"/>
</dbReference>
<gene>
    <name evidence="3" type="ORF">J5Y06_13050</name>
</gene>
<dbReference type="EMBL" id="JAGIYY010000004">
    <property type="protein sequence ID" value="MBP0439582.1"/>
    <property type="molecule type" value="Genomic_DNA"/>
</dbReference>